<dbReference type="InterPro" id="IPR027417">
    <property type="entry name" value="P-loop_NTPase"/>
</dbReference>
<evidence type="ECO:0000313" key="1">
    <source>
        <dbReference type="EMBL" id="TFK41049.1"/>
    </source>
</evidence>
<dbReference type="InterPro" id="IPR030547">
    <property type="entry name" value="XRCC2"/>
</dbReference>
<accession>A0A5C3M6M3</accession>
<dbReference type="Proteomes" id="UP000308652">
    <property type="component" value="Unassembled WGS sequence"/>
</dbReference>
<gene>
    <name evidence="1" type="ORF">BDQ12DRAFT_420887</name>
</gene>
<dbReference type="GO" id="GO:0005815">
    <property type="term" value="C:microtubule organizing center"/>
    <property type="evidence" value="ECO:0007669"/>
    <property type="project" value="TreeGrafter"/>
</dbReference>
<proteinExistence type="predicted"/>
<evidence type="ECO:0000313" key="2">
    <source>
        <dbReference type="Proteomes" id="UP000308652"/>
    </source>
</evidence>
<dbReference type="PANTHER" id="PTHR46644:SF2">
    <property type="entry name" value="DNA REPAIR PROTEIN XRCC2"/>
    <property type="match status" value="1"/>
</dbReference>
<dbReference type="EMBL" id="ML213595">
    <property type="protein sequence ID" value="TFK41049.1"/>
    <property type="molecule type" value="Genomic_DNA"/>
</dbReference>
<dbReference type="GO" id="GO:0033063">
    <property type="term" value="C:Rad51B-Rad51C-Rad51D-XRCC2 complex"/>
    <property type="evidence" value="ECO:0007669"/>
    <property type="project" value="InterPro"/>
</dbReference>
<reference evidence="1 2" key="1">
    <citation type="journal article" date="2019" name="Nat. Ecol. Evol.">
        <title>Megaphylogeny resolves global patterns of mushroom evolution.</title>
        <authorList>
            <person name="Varga T."/>
            <person name="Krizsan K."/>
            <person name="Foldi C."/>
            <person name="Dima B."/>
            <person name="Sanchez-Garcia M."/>
            <person name="Sanchez-Ramirez S."/>
            <person name="Szollosi G.J."/>
            <person name="Szarkandi J.G."/>
            <person name="Papp V."/>
            <person name="Albert L."/>
            <person name="Andreopoulos W."/>
            <person name="Angelini C."/>
            <person name="Antonin V."/>
            <person name="Barry K.W."/>
            <person name="Bougher N.L."/>
            <person name="Buchanan P."/>
            <person name="Buyck B."/>
            <person name="Bense V."/>
            <person name="Catcheside P."/>
            <person name="Chovatia M."/>
            <person name="Cooper J."/>
            <person name="Damon W."/>
            <person name="Desjardin D."/>
            <person name="Finy P."/>
            <person name="Geml J."/>
            <person name="Haridas S."/>
            <person name="Hughes K."/>
            <person name="Justo A."/>
            <person name="Karasinski D."/>
            <person name="Kautmanova I."/>
            <person name="Kiss B."/>
            <person name="Kocsube S."/>
            <person name="Kotiranta H."/>
            <person name="LaButti K.M."/>
            <person name="Lechner B.E."/>
            <person name="Liimatainen K."/>
            <person name="Lipzen A."/>
            <person name="Lukacs Z."/>
            <person name="Mihaltcheva S."/>
            <person name="Morgado L.N."/>
            <person name="Niskanen T."/>
            <person name="Noordeloos M.E."/>
            <person name="Ohm R.A."/>
            <person name="Ortiz-Santana B."/>
            <person name="Ovrebo C."/>
            <person name="Racz N."/>
            <person name="Riley R."/>
            <person name="Savchenko A."/>
            <person name="Shiryaev A."/>
            <person name="Soop K."/>
            <person name="Spirin V."/>
            <person name="Szebenyi C."/>
            <person name="Tomsovsky M."/>
            <person name="Tulloss R.E."/>
            <person name="Uehling J."/>
            <person name="Grigoriev I.V."/>
            <person name="Vagvolgyi C."/>
            <person name="Papp T."/>
            <person name="Martin F.M."/>
            <person name="Miettinen O."/>
            <person name="Hibbett D.S."/>
            <person name="Nagy L.G."/>
        </authorList>
    </citation>
    <scope>NUCLEOTIDE SEQUENCE [LARGE SCALE GENOMIC DNA]</scope>
    <source>
        <strain evidence="1 2">CBS 166.37</strain>
    </source>
</reference>
<dbReference type="GO" id="GO:0042148">
    <property type="term" value="P:DNA strand invasion"/>
    <property type="evidence" value="ECO:0007669"/>
    <property type="project" value="TreeGrafter"/>
</dbReference>
<protein>
    <recommendedName>
        <fullName evidence="3">DNA recombination and repair protein Rad51-like C-terminal domain-containing protein</fullName>
    </recommendedName>
</protein>
<keyword evidence="2" id="KW-1185">Reference proteome</keyword>
<dbReference type="AlphaFoldDB" id="A0A5C3M6M3"/>
<organism evidence="1 2">
    <name type="scientific">Crucibulum laeve</name>
    <dbReference type="NCBI Taxonomy" id="68775"/>
    <lineage>
        <taxon>Eukaryota</taxon>
        <taxon>Fungi</taxon>
        <taxon>Dikarya</taxon>
        <taxon>Basidiomycota</taxon>
        <taxon>Agaricomycotina</taxon>
        <taxon>Agaricomycetes</taxon>
        <taxon>Agaricomycetidae</taxon>
        <taxon>Agaricales</taxon>
        <taxon>Agaricineae</taxon>
        <taxon>Nidulariaceae</taxon>
        <taxon>Crucibulum</taxon>
    </lineage>
</organism>
<dbReference type="GO" id="GO:0000724">
    <property type="term" value="P:double-strand break repair via homologous recombination"/>
    <property type="evidence" value="ECO:0007669"/>
    <property type="project" value="InterPro"/>
</dbReference>
<dbReference type="Gene3D" id="3.40.50.300">
    <property type="entry name" value="P-loop containing nucleotide triphosphate hydrolases"/>
    <property type="match status" value="1"/>
</dbReference>
<dbReference type="PANTHER" id="PTHR46644">
    <property type="entry name" value="DNA REPAIR PROTEIN XRCC2"/>
    <property type="match status" value="1"/>
</dbReference>
<evidence type="ECO:0008006" key="3">
    <source>
        <dbReference type="Google" id="ProtNLM"/>
    </source>
</evidence>
<dbReference type="GO" id="GO:0000400">
    <property type="term" value="F:four-way junction DNA binding"/>
    <property type="evidence" value="ECO:0007669"/>
    <property type="project" value="TreeGrafter"/>
</dbReference>
<dbReference type="OrthoDB" id="420422at2759"/>
<name>A0A5C3M6M3_9AGAR</name>
<sequence length="243" mass="27394">MDRAFDIRRFNRILCAQLMGLLGVSEHSEVTTLARECIKLLHVFHPGSSLHLASTIFHIPRYLALHFPQNELGLISVDSVSAFYWSDRFKTEQLRAAYSRPSSPSSPLQYVTEALQSLRIALRPVIAISNWGLLPSSHQLTPSSDVVIYKQHLTPFPIFSTNPIRDSIQTSISDDTANLPVKYHVTFSRVRGLPTFVGAQDMSAKPAVSEQDRMSFKCIVRACGNDTMKSFYLYIKEDGVYIK</sequence>
<dbReference type="GO" id="GO:0005657">
    <property type="term" value="C:replication fork"/>
    <property type="evidence" value="ECO:0007669"/>
    <property type="project" value="InterPro"/>
</dbReference>
<dbReference type="STRING" id="68775.A0A5C3M6M3"/>